<protein>
    <submittedName>
        <fullName evidence="1">Methylase</fullName>
    </submittedName>
</protein>
<dbReference type="EMBL" id="NGUO01000006">
    <property type="protein sequence ID" value="OWS72029.1"/>
    <property type="molecule type" value="Genomic_DNA"/>
</dbReference>
<evidence type="ECO:0000313" key="2">
    <source>
        <dbReference type="Proteomes" id="UP000198104"/>
    </source>
</evidence>
<comment type="caution">
    <text evidence="1">The sequence shown here is derived from an EMBL/GenBank/DDBJ whole genome shotgun (WGS) entry which is preliminary data.</text>
</comment>
<keyword evidence="1" id="KW-0489">Methyltransferase</keyword>
<accession>A0A254PZQ0</accession>
<dbReference type="SUPFAM" id="SSF53335">
    <property type="entry name" value="S-adenosyl-L-methionine-dependent methyltransferases"/>
    <property type="match status" value="1"/>
</dbReference>
<keyword evidence="1" id="KW-0808">Transferase</keyword>
<dbReference type="Pfam" id="PF06325">
    <property type="entry name" value="PrmA"/>
    <property type="match status" value="1"/>
</dbReference>
<dbReference type="GO" id="GO:0032259">
    <property type="term" value="P:methylation"/>
    <property type="evidence" value="ECO:0007669"/>
    <property type="project" value="UniProtKB-KW"/>
</dbReference>
<dbReference type="GO" id="GO:0036009">
    <property type="term" value="F:protein-glutamine N-methyltransferase activity"/>
    <property type="evidence" value="ECO:0007669"/>
    <property type="project" value="TreeGrafter"/>
</dbReference>
<dbReference type="PANTHER" id="PTHR18895">
    <property type="entry name" value="HEMK METHYLTRANSFERASE"/>
    <property type="match status" value="1"/>
</dbReference>
<dbReference type="CDD" id="cd02440">
    <property type="entry name" value="AdoMet_MTases"/>
    <property type="match status" value="1"/>
</dbReference>
<proteinExistence type="predicted"/>
<dbReference type="PANTHER" id="PTHR18895:SF74">
    <property type="entry name" value="MTRF1L RELEASE FACTOR GLUTAMINE METHYLTRANSFERASE"/>
    <property type="match status" value="1"/>
</dbReference>
<dbReference type="PROSITE" id="PS00092">
    <property type="entry name" value="N6_MTASE"/>
    <property type="match status" value="1"/>
</dbReference>
<sequence length="396" mass="43788">MTQDSVIYWEEGGQACSAIWHSENGIVPHKKVVIGDDLLTADDAYHLACEGTAILWRGDFQNARQLLQALVRRVDKPSKKSKRAGKRVDKAGDTSAQKTAVDIFNQHRLIQSQRARILGMLLIECNSEHTVSLRRAPDVSLACREAYGVVSEPYAVSLRELLGVISAHEWRKNGVPVLADSEGEPVFVHPHYGVFSPIRGEYIELVCNTPLPKQMEQESTAFDIGAGTGVLSIILAMRDVQHIVATELDERALVCAKENIGRLHLESQIEVVKANLFPPGKASLIVCNPPWLPARPSSTLEHAVYDPSSQMLKGFLSGLKDHLALHGEGWLILSDLAEYLGLRTRDELLSWIENAGLVVLGRVDTKPKHPKSDEESDLLHFARAAEITSLWRLGSQ</sequence>
<keyword evidence="2" id="KW-1185">Reference proteome</keyword>
<dbReference type="InterPro" id="IPR029063">
    <property type="entry name" value="SAM-dependent_MTases_sf"/>
</dbReference>
<dbReference type="RefSeq" id="WP_088527063.1">
    <property type="nucleotide sequence ID" value="NZ_NGUO01000006.1"/>
</dbReference>
<dbReference type="InterPro" id="IPR002052">
    <property type="entry name" value="DNA_methylase_N6_adenine_CS"/>
</dbReference>
<organism evidence="1 2">
    <name type="scientific">Polynucleobacter aenigmaticus</name>
    <dbReference type="NCBI Taxonomy" id="1743164"/>
    <lineage>
        <taxon>Bacteria</taxon>
        <taxon>Pseudomonadati</taxon>
        <taxon>Pseudomonadota</taxon>
        <taxon>Betaproteobacteria</taxon>
        <taxon>Burkholderiales</taxon>
        <taxon>Burkholderiaceae</taxon>
        <taxon>Polynucleobacter</taxon>
    </lineage>
</organism>
<evidence type="ECO:0000313" key="1">
    <source>
        <dbReference type="EMBL" id="OWS72029.1"/>
    </source>
</evidence>
<name>A0A254PZQ0_9BURK</name>
<dbReference type="OrthoDB" id="267914at2"/>
<dbReference type="GO" id="GO:0003676">
    <property type="term" value="F:nucleic acid binding"/>
    <property type="evidence" value="ECO:0007669"/>
    <property type="project" value="InterPro"/>
</dbReference>
<dbReference type="InterPro" id="IPR050320">
    <property type="entry name" value="N5-glutamine_MTase"/>
</dbReference>
<gene>
    <name evidence="1" type="ORF">CBI30_04125</name>
</gene>
<reference evidence="1 2" key="1">
    <citation type="submission" date="2017-05" db="EMBL/GenBank/DDBJ databases">
        <title>Polynucleobacter sp. MWH-K35W1 isolated from the permanently anoxic monimolimnion of a meromictic lake.</title>
        <authorList>
            <person name="Hahn M.W."/>
        </authorList>
    </citation>
    <scope>NUCLEOTIDE SEQUENCE [LARGE SCALE GENOMIC DNA]</scope>
    <source>
        <strain evidence="1 2">MWH-K35W1</strain>
    </source>
</reference>
<dbReference type="Gene3D" id="3.40.50.150">
    <property type="entry name" value="Vaccinia Virus protein VP39"/>
    <property type="match status" value="1"/>
</dbReference>
<dbReference type="AlphaFoldDB" id="A0A254PZQ0"/>
<dbReference type="Proteomes" id="UP000198104">
    <property type="component" value="Unassembled WGS sequence"/>
</dbReference>